<dbReference type="InterPro" id="IPR008266">
    <property type="entry name" value="Tyr_kinase_AS"/>
</dbReference>
<keyword evidence="3 6" id="KW-0418">Kinase</keyword>
<organism evidence="6 7">
    <name type="scientific">Lentinula aciculospora</name>
    <dbReference type="NCBI Taxonomy" id="153920"/>
    <lineage>
        <taxon>Eukaryota</taxon>
        <taxon>Fungi</taxon>
        <taxon>Dikarya</taxon>
        <taxon>Basidiomycota</taxon>
        <taxon>Agaricomycotina</taxon>
        <taxon>Agaricomycetes</taxon>
        <taxon>Agaricomycetidae</taxon>
        <taxon>Agaricales</taxon>
        <taxon>Marasmiineae</taxon>
        <taxon>Omphalotaceae</taxon>
        <taxon>Lentinula</taxon>
    </lineage>
</organism>
<dbReference type="GO" id="GO:0004674">
    <property type="term" value="F:protein serine/threonine kinase activity"/>
    <property type="evidence" value="ECO:0007669"/>
    <property type="project" value="TreeGrafter"/>
</dbReference>
<evidence type="ECO:0000256" key="4">
    <source>
        <dbReference type="ARBA" id="ARBA00022840"/>
    </source>
</evidence>
<dbReference type="InterPro" id="IPR001245">
    <property type="entry name" value="Ser-Thr/Tyr_kinase_cat_dom"/>
</dbReference>
<dbReference type="SUPFAM" id="SSF56112">
    <property type="entry name" value="Protein kinase-like (PK-like)"/>
    <property type="match status" value="1"/>
</dbReference>
<feature type="domain" description="Protein kinase" evidence="5">
    <location>
        <begin position="1"/>
        <end position="192"/>
    </location>
</feature>
<name>A0A9W9AWZ7_9AGAR</name>
<dbReference type="OrthoDB" id="346907at2759"/>
<dbReference type="PROSITE" id="PS00109">
    <property type="entry name" value="PROTEIN_KINASE_TYR"/>
    <property type="match status" value="1"/>
</dbReference>
<gene>
    <name evidence="6" type="ORF">J3R30DRAFT_140216</name>
</gene>
<keyword evidence="7" id="KW-1185">Reference proteome</keyword>
<keyword evidence="4" id="KW-0067">ATP-binding</keyword>
<evidence type="ECO:0000313" key="6">
    <source>
        <dbReference type="EMBL" id="KAJ4490821.1"/>
    </source>
</evidence>
<accession>A0A9W9AWZ7</accession>
<dbReference type="Gene3D" id="1.10.510.10">
    <property type="entry name" value="Transferase(Phosphotransferase) domain 1"/>
    <property type="match status" value="1"/>
</dbReference>
<evidence type="ECO:0000313" key="7">
    <source>
        <dbReference type="Proteomes" id="UP001150266"/>
    </source>
</evidence>
<keyword evidence="2" id="KW-0547">Nucleotide-binding</keyword>
<dbReference type="InterPro" id="IPR000719">
    <property type="entry name" value="Prot_kinase_dom"/>
</dbReference>
<dbReference type="PANTHER" id="PTHR44329">
    <property type="entry name" value="SERINE/THREONINE-PROTEIN KINASE TNNI3K-RELATED"/>
    <property type="match status" value="1"/>
</dbReference>
<evidence type="ECO:0000256" key="3">
    <source>
        <dbReference type="ARBA" id="ARBA00022777"/>
    </source>
</evidence>
<comment type="caution">
    <text evidence="6">The sequence shown here is derived from an EMBL/GenBank/DDBJ whole genome shotgun (WGS) entry which is preliminary data.</text>
</comment>
<evidence type="ECO:0000256" key="1">
    <source>
        <dbReference type="ARBA" id="ARBA00022679"/>
    </source>
</evidence>
<proteinExistence type="predicted"/>
<sequence>MLWKQLDHPNILPILGVSTELFFPSFCLISPWMENGTIMTYLTNNPTFDLSSALRDISAGLCYLHSRGPPVIHGDIRGANILITTDLHCCLADFGLALVAADSDMWSPATASYHSNLKGALRWMAPEYLNLESEEGFEIPPHVSRDIYAFACTVLEVGIDWVINSAVVISLGTNCYCCIAHNSEAAFSLSEA</sequence>
<dbReference type="PROSITE" id="PS50011">
    <property type="entry name" value="PROTEIN_KINASE_DOM"/>
    <property type="match status" value="1"/>
</dbReference>
<keyword evidence="1" id="KW-0808">Transferase</keyword>
<dbReference type="Proteomes" id="UP001150266">
    <property type="component" value="Unassembled WGS sequence"/>
</dbReference>
<dbReference type="EMBL" id="JAOTPV010000001">
    <property type="protein sequence ID" value="KAJ4490821.1"/>
    <property type="molecule type" value="Genomic_DNA"/>
</dbReference>
<dbReference type="InterPro" id="IPR051681">
    <property type="entry name" value="Ser/Thr_Kinases-Pseudokinases"/>
</dbReference>
<dbReference type="Pfam" id="PF07714">
    <property type="entry name" value="PK_Tyr_Ser-Thr"/>
    <property type="match status" value="1"/>
</dbReference>
<evidence type="ECO:0000256" key="2">
    <source>
        <dbReference type="ARBA" id="ARBA00022741"/>
    </source>
</evidence>
<protein>
    <submittedName>
        <fullName evidence="6">Kinase-like domain-containing protein</fullName>
    </submittedName>
</protein>
<evidence type="ECO:0000259" key="5">
    <source>
        <dbReference type="PROSITE" id="PS50011"/>
    </source>
</evidence>
<dbReference type="InterPro" id="IPR011009">
    <property type="entry name" value="Kinase-like_dom_sf"/>
</dbReference>
<reference evidence="6" key="1">
    <citation type="submission" date="2022-08" db="EMBL/GenBank/DDBJ databases">
        <title>A Global Phylogenomic Analysis of the Shiitake Genus Lentinula.</title>
        <authorList>
            <consortium name="DOE Joint Genome Institute"/>
            <person name="Sierra-Patev S."/>
            <person name="Min B."/>
            <person name="Naranjo-Ortiz M."/>
            <person name="Looney B."/>
            <person name="Konkel Z."/>
            <person name="Slot J.C."/>
            <person name="Sakamoto Y."/>
            <person name="Steenwyk J.L."/>
            <person name="Rokas A."/>
            <person name="Carro J."/>
            <person name="Camarero S."/>
            <person name="Ferreira P."/>
            <person name="Molpeceres G."/>
            <person name="Ruiz-Duenas F.J."/>
            <person name="Serrano A."/>
            <person name="Henrissat B."/>
            <person name="Drula E."/>
            <person name="Hughes K.W."/>
            <person name="Mata J.L."/>
            <person name="Ishikawa N.K."/>
            <person name="Vargas-Isla R."/>
            <person name="Ushijima S."/>
            <person name="Smith C.A."/>
            <person name="Ahrendt S."/>
            <person name="Andreopoulos W."/>
            <person name="He G."/>
            <person name="Labutti K."/>
            <person name="Lipzen A."/>
            <person name="Ng V."/>
            <person name="Riley R."/>
            <person name="Sandor L."/>
            <person name="Barry K."/>
            <person name="Martinez A.T."/>
            <person name="Xiao Y."/>
            <person name="Gibbons J.G."/>
            <person name="Terashima K."/>
            <person name="Grigoriev I.V."/>
            <person name="Hibbett D.S."/>
        </authorList>
    </citation>
    <scope>NUCLEOTIDE SEQUENCE</scope>
    <source>
        <strain evidence="6">JLM2183</strain>
    </source>
</reference>
<dbReference type="AlphaFoldDB" id="A0A9W9AWZ7"/>
<dbReference type="GO" id="GO:0005524">
    <property type="term" value="F:ATP binding"/>
    <property type="evidence" value="ECO:0007669"/>
    <property type="project" value="UniProtKB-KW"/>
</dbReference>
<dbReference type="PANTHER" id="PTHR44329:SF288">
    <property type="entry name" value="MITOGEN-ACTIVATED PROTEIN KINASE KINASE KINASE 20"/>
    <property type="match status" value="1"/>
</dbReference>